<evidence type="ECO:0000313" key="1">
    <source>
        <dbReference type="EMBL" id="BCJ67092.1"/>
    </source>
</evidence>
<gene>
    <name evidence="1" type="ORF">Prubr_41130</name>
</gene>
<sequence>MTGIQRNFQHDTDVLIRQVDNHLAVLRAGAVNDLRLAELLAASLRDLVVSTTRASAADRAWVRAAVHYFVLRREGRHRGRSIRSLTADQRVINEVALALGRPDLVVEGVTPITGTVRAA</sequence>
<dbReference type="RefSeq" id="WP_212816475.1">
    <property type="nucleotide sequence ID" value="NZ_AP023359.1"/>
</dbReference>
<proteinExistence type="predicted"/>
<dbReference type="EMBL" id="AP023359">
    <property type="protein sequence ID" value="BCJ67092.1"/>
    <property type="molecule type" value="Genomic_DNA"/>
</dbReference>
<accession>A0A810N103</accession>
<dbReference type="AlphaFoldDB" id="A0A810N103"/>
<dbReference type="KEGG" id="pry:Prubr_41130"/>
<organism evidence="1 2">
    <name type="scientific">Polymorphospora rubra</name>
    <dbReference type="NCBI Taxonomy" id="338584"/>
    <lineage>
        <taxon>Bacteria</taxon>
        <taxon>Bacillati</taxon>
        <taxon>Actinomycetota</taxon>
        <taxon>Actinomycetes</taxon>
        <taxon>Micromonosporales</taxon>
        <taxon>Micromonosporaceae</taxon>
        <taxon>Polymorphospora</taxon>
    </lineage>
</organism>
<evidence type="ECO:0000313" key="2">
    <source>
        <dbReference type="Proteomes" id="UP000680866"/>
    </source>
</evidence>
<reference evidence="1" key="1">
    <citation type="submission" date="2020-08" db="EMBL/GenBank/DDBJ databases">
        <title>Whole genome shotgun sequence of Polymorphospora rubra NBRC 101157.</title>
        <authorList>
            <person name="Komaki H."/>
            <person name="Tamura T."/>
        </authorList>
    </citation>
    <scope>NUCLEOTIDE SEQUENCE</scope>
    <source>
        <strain evidence="1">NBRC 101157</strain>
    </source>
</reference>
<dbReference type="Proteomes" id="UP000680866">
    <property type="component" value="Chromosome"/>
</dbReference>
<protein>
    <submittedName>
        <fullName evidence="1">Uncharacterized protein</fullName>
    </submittedName>
</protein>
<keyword evidence="2" id="KW-1185">Reference proteome</keyword>
<name>A0A810N103_9ACTN</name>